<dbReference type="InParanoid" id="K3XTI2"/>
<reference evidence="2" key="1">
    <citation type="journal article" date="2012" name="Nat. Biotechnol.">
        <title>Reference genome sequence of the model plant Setaria.</title>
        <authorList>
            <person name="Bennetzen J.L."/>
            <person name="Schmutz J."/>
            <person name="Wang H."/>
            <person name="Percifield R."/>
            <person name="Hawkins J."/>
            <person name="Pontaroli A.C."/>
            <person name="Estep M."/>
            <person name="Feng L."/>
            <person name="Vaughn J.N."/>
            <person name="Grimwood J."/>
            <person name="Jenkins J."/>
            <person name="Barry K."/>
            <person name="Lindquist E."/>
            <person name="Hellsten U."/>
            <person name="Deshpande S."/>
            <person name="Wang X."/>
            <person name="Wu X."/>
            <person name="Mitros T."/>
            <person name="Triplett J."/>
            <person name="Yang X."/>
            <person name="Ye C.Y."/>
            <person name="Mauro-Herrera M."/>
            <person name="Wang L."/>
            <person name="Li P."/>
            <person name="Sharma M."/>
            <person name="Sharma R."/>
            <person name="Ronald P.C."/>
            <person name="Panaud O."/>
            <person name="Kellogg E.A."/>
            <person name="Brutnell T.P."/>
            <person name="Doust A.N."/>
            <person name="Tuskan G.A."/>
            <person name="Rokhsar D."/>
            <person name="Devos K.M."/>
        </authorList>
    </citation>
    <scope>NUCLEOTIDE SEQUENCE [LARGE SCALE GENOMIC DNA]</scope>
    <source>
        <strain evidence="2">cv. Yugu1</strain>
    </source>
</reference>
<organism evidence="1 2">
    <name type="scientific">Setaria italica</name>
    <name type="common">Foxtail millet</name>
    <name type="synonym">Panicum italicum</name>
    <dbReference type="NCBI Taxonomy" id="4555"/>
    <lineage>
        <taxon>Eukaryota</taxon>
        <taxon>Viridiplantae</taxon>
        <taxon>Streptophyta</taxon>
        <taxon>Embryophyta</taxon>
        <taxon>Tracheophyta</taxon>
        <taxon>Spermatophyta</taxon>
        <taxon>Magnoliopsida</taxon>
        <taxon>Liliopsida</taxon>
        <taxon>Poales</taxon>
        <taxon>Poaceae</taxon>
        <taxon>PACMAD clade</taxon>
        <taxon>Panicoideae</taxon>
        <taxon>Panicodae</taxon>
        <taxon>Paniceae</taxon>
        <taxon>Cenchrinae</taxon>
        <taxon>Setaria</taxon>
    </lineage>
</organism>
<dbReference type="EMBL" id="AGNK02002728">
    <property type="status" value="NOT_ANNOTATED_CDS"/>
    <property type="molecule type" value="Genomic_DNA"/>
</dbReference>
<accession>K3XTI2</accession>
<protein>
    <submittedName>
        <fullName evidence="1">Uncharacterized protein</fullName>
    </submittedName>
</protein>
<dbReference type="AlphaFoldDB" id="K3XTI2"/>
<keyword evidence="2" id="KW-1185">Reference proteome</keyword>
<evidence type="ECO:0000313" key="1">
    <source>
        <dbReference type="EnsemblPlants" id="KQL03151"/>
    </source>
</evidence>
<sequence length="51" mass="5696">MLDSIPSDGCCDIILNCTMFLGPLWIVCKDEIEQPLKLFSCIRSMLGDGYP</sequence>
<evidence type="ECO:0000313" key="2">
    <source>
        <dbReference type="Proteomes" id="UP000004995"/>
    </source>
</evidence>
<proteinExistence type="predicted"/>
<dbReference type="EnsemblPlants" id="KQL03151">
    <property type="protein sequence ID" value="KQL03151"/>
    <property type="gene ID" value="SETIT_005239mg"/>
</dbReference>
<dbReference type="Gramene" id="KQL03151">
    <property type="protein sequence ID" value="KQL03151"/>
    <property type="gene ID" value="SETIT_005239mg"/>
</dbReference>
<reference evidence="1" key="2">
    <citation type="submission" date="2018-08" db="UniProtKB">
        <authorList>
            <consortium name="EnsemblPlants"/>
        </authorList>
    </citation>
    <scope>IDENTIFICATION</scope>
    <source>
        <strain evidence="1">Yugu1</strain>
    </source>
</reference>
<name>K3XTI2_SETIT</name>
<dbReference type="HOGENOM" id="CLU_3110002_0_0_1"/>
<dbReference type="Proteomes" id="UP000004995">
    <property type="component" value="Unassembled WGS sequence"/>
</dbReference>